<name>A0A3S4URQ8_9PAST</name>
<dbReference type="PANTHER" id="PTHR30417:SF4">
    <property type="entry name" value="1,6-ANHYDRO-N-ACETYLMURAMYL-L-ALANINE AMIDASE AMPD"/>
    <property type="match status" value="1"/>
</dbReference>
<keyword evidence="9" id="KW-0862">Zinc</keyword>
<evidence type="ECO:0000256" key="5">
    <source>
        <dbReference type="ARBA" id="ARBA00011901"/>
    </source>
</evidence>
<evidence type="ECO:0000256" key="9">
    <source>
        <dbReference type="ARBA" id="ARBA00022833"/>
    </source>
</evidence>
<reference evidence="14 15" key="1">
    <citation type="submission" date="2018-12" db="EMBL/GenBank/DDBJ databases">
        <authorList>
            <consortium name="Pathogen Informatics"/>
        </authorList>
    </citation>
    <scope>NUCLEOTIDE SEQUENCE [LARGE SCALE GENOMIC DNA]</scope>
    <source>
        <strain evidence="14 15">NCTC8284</strain>
    </source>
</reference>
<accession>A0A3S4URQ8</accession>
<protein>
    <recommendedName>
        <fullName evidence="11">1,6-anhydro-N-acetylmuramyl-L-alanine amidase AmpD</fullName>
        <ecNumber evidence="5">3.5.1.28</ecNumber>
    </recommendedName>
    <alternativeName>
        <fullName evidence="12">N-acetylmuramoyl-L-alanine amidase</fullName>
    </alternativeName>
</protein>
<dbReference type="KEGG" id="rpne:NCTC8284_03460"/>
<gene>
    <name evidence="14" type="primary">ampD_2</name>
    <name evidence="14" type="ORF">NCTC8284_03460</name>
</gene>
<dbReference type="GO" id="GO:0005737">
    <property type="term" value="C:cytoplasm"/>
    <property type="evidence" value="ECO:0007669"/>
    <property type="project" value="UniProtKB-SubCell"/>
</dbReference>
<evidence type="ECO:0000256" key="6">
    <source>
        <dbReference type="ARBA" id="ARBA00022490"/>
    </source>
</evidence>
<feature type="domain" description="N-acetylmuramoyl-L-alanine amidase" evidence="13">
    <location>
        <begin position="53"/>
        <end position="185"/>
    </location>
</feature>
<keyword evidence="10" id="KW-0961">Cell wall biogenesis/degradation</keyword>
<comment type="similarity">
    <text evidence="4">Belongs to the N-acetylmuramoyl-L-alanine amidase 2 family.</text>
</comment>
<comment type="catalytic activity">
    <reaction evidence="1">
        <text>Hydrolyzes the link between N-acetylmuramoyl residues and L-amino acid residues in certain cell-wall glycopeptides.</text>
        <dbReference type="EC" id="3.5.1.28"/>
    </reaction>
</comment>
<dbReference type="SUPFAM" id="SSF55846">
    <property type="entry name" value="N-acetylmuramoyl-L-alanine amidase-like"/>
    <property type="match status" value="1"/>
</dbReference>
<evidence type="ECO:0000313" key="14">
    <source>
        <dbReference type="EMBL" id="VEH68230.1"/>
    </source>
</evidence>
<evidence type="ECO:0000256" key="3">
    <source>
        <dbReference type="ARBA" id="ARBA00004496"/>
    </source>
</evidence>
<evidence type="ECO:0000256" key="12">
    <source>
        <dbReference type="ARBA" id="ARBA00042615"/>
    </source>
</evidence>
<evidence type="ECO:0000256" key="11">
    <source>
        <dbReference type="ARBA" id="ARBA00039257"/>
    </source>
</evidence>
<keyword evidence="8 14" id="KW-0378">Hydrolase</keyword>
<dbReference type="GO" id="GO:0009254">
    <property type="term" value="P:peptidoglycan turnover"/>
    <property type="evidence" value="ECO:0007669"/>
    <property type="project" value="TreeGrafter"/>
</dbReference>
<dbReference type="InterPro" id="IPR051206">
    <property type="entry name" value="NAMLAA_amidase_2"/>
</dbReference>
<organism evidence="14 15">
    <name type="scientific">Rodentibacter pneumotropicus</name>
    <dbReference type="NCBI Taxonomy" id="758"/>
    <lineage>
        <taxon>Bacteria</taxon>
        <taxon>Pseudomonadati</taxon>
        <taxon>Pseudomonadota</taxon>
        <taxon>Gammaproteobacteria</taxon>
        <taxon>Pasteurellales</taxon>
        <taxon>Pasteurellaceae</taxon>
        <taxon>Rodentibacter</taxon>
    </lineage>
</organism>
<keyword evidence="7" id="KW-0479">Metal-binding</keyword>
<evidence type="ECO:0000256" key="4">
    <source>
        <dbReference type="ARBA" id="ARBA00007553"/>
    </source>
</evidence>
<dbReference type="Pfam" id="PF01510">
    <property type="entry name" value="Amidase_2"/>
    <property type="match status" value="1"/>
</dbReference>
<evidence type="ECO:0000256" key="10">
    <source>
        <dbReference type="ARBA" id="ARBA00023316"/>
    </source>
</evidence>
<dbReference type="SMART" id="SM00644">
    <property type="entry name" value="Ami_2"/>
    <property type="match status" value="1"/>
</dbReference>
<comment type="cofactor">
    <cofactor evidence="2">
        <name>Zn(2+)</name>
        <dbReference type="ChEBI" id="CHEBI:29105"/>
    </cofactor>
</comment>
<evidence type="ECO:0000256" key="2">
    <source>
        <dbReference type="ARBA" id="ARBA00001947"/>
    </source>
</evidence>
<dbReference type="AlphaFoldDB" id="A0A3S4URQ8"/>
<proteinExistence type="inferred from homology"/>
<dbReference type="Gene3D" id="3.40.80.10">
    <property type="entry name" value="Peptidoglycan recognition protein-like"/>
    <property type="match status" value="1"/>
</dbReference>
<evidence type="ECO:0000256" key="8">
    <source>
        <dbReference type="ARBA" id="ARBA00022801"/>
    </source>
</evidence>
<dbReference type="GO" id="GO:0008745">
    <property type="term" value="F:N-acetylmuramoyl-L-alanine amidase activity"/>
    <property type="evidence" value="ECO:0007669"/>
    <property type="project" value="UniProtKB-EC"/>
</dbReference>
<dbReference type="InterPro" id="IPR002502">
    <property type="entry name" value="Amidase_domain"/>
</dbReference>
<evidence type="ECO:0000313" key="15">
    <source>
        <dbReference type="Proteomes" id="UP000278733"/>
    </source>
</evidence>
<evidence type="ECO:0000256" key="1">
    <source>
        <dbReference type="ARBA" id="ARBA00001561"/>
    </source>
</evidence>
<dbReference type="Proteomes" id="UP000278733">
    <property type="component" value="Chromosome"/>
</dbReference>
<dbReference type="GO" id="GO:0009253">
    <property type="term" value="P:peptidoglycan catabolic process"/>
    <property type="evidence" value="ECO:0007669"/>
    <property type="project" value="InterPro"/>
</dbReference>
<comment type="subcellular location">
    <subcellularLocation>
        <location evidence="3">Cytoplasm</location>
    </subcellularLocation>
</comment>
<keyword evidence="6" id="KW-0963">Cytoplasm</keyword>
<dbReference type="InterPro" id="IPR036505">
    <property type="entry name" value="Amidase/PGRP_sf"/>
</dbReference>
<dbReference type="GO" id="GO:0071555">
    <property type="term" value="P:cell wall organization"/>
    <property type="evidence" value="ECO:0007669"/>
    <property type="project" value="UniProtKB-KW"/>
</dbReference>
<evidence type="ECO:0000259" key="13">
    <source>
        <dbReference type="SMART" id="SM00644"/>
    </source>
</evidence>
<sequence length="185" mass="21581">MKPILARALCRRKKLCKIDRTFSAILIVQVGENNEKLKCIEEGWLKDCRQIPSEYFDERPDPKDISLLVIHYISLPPEQFGGGYIDDFFQGKLDPCLHPYFKEIYQMSVSAHCLIDRCGVITQYVNFNDRAWHAGISSFEDRERCNDFPLVLNLKVAMNCLLPMRNMKHCNNLQRALCLLIRTLR</sequence>
<dbReference type="EC" id="3.5.1.28" evidence="5"/>
<dbReference type="STRING" id="758.GCA_000730685_01436"/>
<dbReference type="PANTHER" id="PTHR30417">
    <property type="entry name" value="N-ACETYLMURAMOYL-L-ALANINE AMIDASE AMID"/>
    <property type="match status" value="1"/>
</dbReference>
<dbReference type="NCBIfam" id="NF008758">
    <property type="entry name" value="PRK11789.1"/>
    <property type="match status" value="1"/>
</dbReference>
<evidence type="ECO:0000256" key="7">
    <source>
        <dbReference type="ARBA" id="ARBA00022723"/>
    </source>
</evidence>
<dbReference type="GO" id="GO:0046872">
    <property type="term" value="F:metal ion binding"/>
    <property type="evidence" value="ECO:0007669"/>
    <property type="project" value="UniProtKB-KW"/>
</dbReference>
<dbReference type="EMBL" id="LR134405">
    <property type="protein sequence ID" value="VEH68230.1"/>
    <property type="molecule type" value="Genomic_DNA"/>
</dbReference>